<keyword evidence="2 4" id="KW-0853">WD repeat</keyword>
<evidence type="ECO:0000313" key="6">
    <source>
        <dbReference type="Proteomes" id="UP001633002"/>
    </source>
</evidence>
<dbReference type="SMART" id="SM00320">
    <property type="entry name" value="WD40"/>
    <property type="match status" value="3"/>
</dbReference>
<dbReference type="Proteomes" id="UP001633002">
    <property type="component" value="Unassembled WGS sequence"/>
</dbReference>
<dbReference type="PANTHER" id="PTHR19842">
    <property type="entry name" value="G BETA-LIKE PROTEIN GBL"/>
    <property type="match status" value="1"/>
</dbReference>
<gene>
    <name evidence="5" type="ORF">R1sor_020345</name>
</gene>
<dbReference type="SUPFAM" id="SSF50978">
    <property type="entry name" value="WD40 repeat-like"/>
    <property type="match status" value="1"/>
</dbReference>
<keyword evidence="6" id="KW-1185">Reference proteome</keyword>
<organism evidence="5 6">
    <name type="scientific">Riccia sorocarpa</name>
    <dbReference type="NCBI Taxonomy" id="122646"/>
    <lineage>
        <taxon>Eukaryota</taxon>
        <taxon>Viridiplantae</taxon>
        <taxon>Streptophyta</taxon>
        <taxon>Embryophyta</taxon>
        <taxon>Marchantiophyta</taxon>
        <taxon>Marchantiopsida</taxon>
        <taxon>Marchantiidae</taxon>
        <taxon>Marchantiales</taxon>
        <taxon>Ricciaceae</taxon>
        <taxon>Riccia</taxon>
    </lineage>
</organism>
<feature type="repeat" description="WD" evidence="4">
    <location>
        <begin position="595"/>
        <end position="636"/>
    </location>
</feature>
<evidence type="ECO:0000256" key="2">
    <source>
        <dbReference type="ARBA" id="ARBA00022574"/>
    </source>
</evidence>
<dbReference type="InterPro" id="IPR001680">
    <property type="entry name" value="WD40_rpt"/>
</dbReference>
<dbReference type="EMBL" id="JBJQOH010000001">
    <property type="protein sequence ID" value="KAL3702323.1"/>
    <property type="molecule type" value="Genomic_DNA"/>
</dbReference>
<dbReference type="InterPro" id="IPR019775">
    <property type="entry name" value="WD40_repeat_CS"/>
</dbReference>
<dbReference type="Pfam" id="PF00400">
    <property type="entry name" value="WD40"/>
    <property type="match status" value="1"/>
</dbReference>
<evidence type="ECO:0000256" key="1">
    <source>
        <dbReference type="ARBA" id="ARBA00009890"/>
    </source>
</evidence>
<evidence type="ECO:0000256" key="3">
    <source>
        <dbReference type="ARBA" id="ARBA00022737"/>
    </source>
</evidence>
<sequence>MGYVIIPEQSHEGRNYATLDLDRSELIQMVTSLQSIVQNLKSIPNRVENTPLTKVTPQPYTPALLAVPRPSSAQNSSKDLGTIKGHKVLPSVNVITPSVAALQQRLGVDVGSGLSVGFDSAISPTGVPTLSGGLPFVQDKVHAHKVHPPIARPRSPVRGFLSDAAGAGQLQSHMDFRNSSSGPPDEVLESSLRLLGIADEVEPFGAWRGGVDEDQVGARHLGLDNMDNMNMFGQPGNTHTSTGPGIWEALRAPSTEGNFSDSVKRSLPALETLTPGLGLGLGNVVGAIGKGQQPPVEPIRSQAGGTNLRSGPEILNMGQIQMPGLQFPGDKLGNTVVNQRFMSPGLIAPRQDIGSPVPSGNIHNNDWQGSIDVGVQGQVWKVPPGQQGALSRSNSQKQTELVRIPEDKSQWRGRWTTAAAEHNRECVTGMVYVPVLEGLEGGEAFTGWLVSSSRRMLNLWECTSYTRPGEPALQVMHSQSTEFVMESMDVDTAAKVFLSFCAHPRDQGYCISLHSLAAESFFTYKGMIRVPSGGVPPRKQGFTSGSRICHVTSLQPLGGPLRSSIAAGIGQDVFVYELSSATASPSVNAQPKAQWKAHTAPISAMHRSSFACALLTGASDGTIRLWDLKTKPSAPVRQYAHSKQVIQVAMLDPNTVGSCGADGLVNIWDIRSSAGALFSVNPDRTPIINLAVGPSGRVVAFTTRKSLYCLELAAQGGSAASCLSPLVPLPPAGPSVDMKWNSKTGQLYVCGVDGTIDVYAKS</sequence>
<dbReference type="Gene3D" id="2.130.10.10">
    <property type="entry name" value="YVTN repeat-like/Quinoprotein amine dehydrogenase"/>
    <property type="match status" value="1"/>
</dbReference>
<comment type="caution">
    <text evidence="5">The sequence shown here is derived from an EMBL/GenBank/DDBJ whole genome shotgun (WGS) entry which is preliminary data.</text>
</comment>
<dbReference type="PROSITE" id="PS50294">
    <property type="entry name" value="WD_REPEATS_REGION"/>
    <property type="match status" value="1"/>
</dbReference>
<reference evidence="5 6" key="1">
    <citation type="submission" date="2024-09" db="EMBL/GenBank/DDBJ databases">
        <title>Chromosome-scale assembly of Riccia sorocarpa.</title>
        <authorList>
            <person name="Paukszto L."/>
        </authorList>
    </citation>
    <scope>NUCLEOTIDE SEQUENCE [LARGE SCALE GENOMIC DNA]</scope>
    <source>
        <strain evidence="5">LP-2024</strain>
        <tissue evidence="5">Aerial parts of the thallus</tissue>
    </source>
</reference>
<dbReference type="PANTHER" id="PTHR19842:SF2">
    <property type="entry name" value="WD REPEAT PROTEIN (AFU_ORTHOLOGUE AFUA_5G04300)"/>
    <property type="match status" value="1"/>
</dbReference>
<accession>A0ABD3IF13</accession>
<dbReference type="PROSITE" id="PS00678">
    <property type="entry name" value="WD_REPEATS_1"/>
    <property type="match status" value="2"/>
</dbReference>
<comment type="similarity">
    <text evidence="1">Belongs to the WD repeat LST8 family.</text>
</comment>
<protein>
    <submittedName>
        <fullName evidence="5">Uncharacterized protein</fullName>
    </submittedName>
</protein>
<dbReference type="InterPro" id="IPR015943">
    <property type="entry name" value="WD40/YVTN_repeat-like_dom_sf"/>
</dbReference>
<dbReference type="AlphaFoldDB" id="A0ABD3IF13"/>
<dbReference type="PROSITE" id="PS50082">
    <property type="entry name" value="WD_REPEATS_2"/>
    <property type="match status" value="1"/>
</dbReference>
<dbReference type="InterPro" id="IPR036322">
    <property type="entry name" value="WD40_repeat_dom_sf"/>
</dbReference>
<evidence type="ECO:0000256" key="4">
    <source>
        <dbReference type="PROSITE-ProRule" id="PRU00221"/>
    </source>
</evidence>
<dbReference type="InterPro" id="IPR037588">
    <property type="entry name" value="MLST8"/>
</dbReference>
<name>A0ABD3IF13_9MARC</name>
<evidence type="ECO:0000313" key="5">
    <source>
        <dbReference type="EMBL" id="KAL3702323.1"/>
    </source>
</evidence>
<keyword evidence="3" id="KW-0677">Repeat</keyword>
<proteinExistence type="inferred from homology"/>